<dbReference type="InterPro" id="IPR037867">
    <property type="entry name" value="Swd2/WDR82"/>
</dbReference>
<keyword evidence="5" id="KW-0677">Repeat</keyword>
<dbReference type="AlphaFoldDB" id="A0A836BQH0"/>
<evidence type="ECO:0000256" key="4">
    <source>
        <dbReference type="ARBA" id="ARBA00022574"/>
    </source>
</evidence>
<gene>
    <name evidence="8" type="ORF">HYH03_016210</name>
</gene>
<evidence type="ECO:0000256" key="5">
    <source>
        <dbReference type="ARBA" id="ARBA00022737"/>
    </source>
</evidence>
<feature type="repeat" description="WD" evidence="7">
    <location>
        <begin position="262"/>
        <end position="290"/>
    </location>
</feature>
<evidence type="ECO:0000256" key="2">
    <source>
        <dbReference type="ARBA" id="ARBA00005616"/>
    </source>
</evidence>
<dbReference type="GO" id="GO:0048188">
    <property type="term" value="C:Set1C/COMPASS complex"/>
    <property type="evidence" value="ECO:0007669"/>
    <property type="project" value="TreeGrafter"/>
</dbReference>
<evidence type="ECO:0000256" key="1">
    <source>
        <dbReference type="ARBA" id="ARBA00004123"/>
    </source>
</evidence>
<name>A0A836BQH0_9CHLO</name>
<dbReference type="PANTHER" id="PTHR19861:SF0">
    <property type="entry name" value="WD REPEAT-CONTAINING PROTEIN 82"/>
    <property type="match status" value="1"/>
</dbReference>
<accession>A0A836BQH0</accession>
<keyword evidence="6" id="KW-0539">Nucleus</keyword>
<comment type="similarity">
    <text evidence="2">Belongs to the WD repeat SWD2 family.</text>
</comment>
<feature type="repeat" description="WD" evidence="7">
    <location>
        <begin position="116"/>
        <end position="151"/>
    </location>
</feature>
<dbReference type="InterPro" id="IPR015943">
    <property type="entry name" value="WD40/YVTN_repeat-like_dom_sf"/>
</dbReference>
<dbReference type="PROSITE" id="PS50294">
    <property type="entry name" value="WD_REPEATS_REGION"/>
    <property type="match status" value="1"/>
</dbReference>
<dbReference type="InterPro" id="IPR036322">
    <property type="entry name" value="WD40_repeat_dom_sf"/>
</dbReference>
<sequence>MVQQLMLNDAVLRSMGVGKVFKEGHARINSMDFCRTEDLLVTGSDDDSIRVYDVARGLATETLHSRKYGVQNVCFTHSPACIVYASRKPAGPTIKPTDAHALRYHSLHNNQYLRYFHGHTAQVNSLCMSPKNDTFVSAAQDKTVRLWDVRTNICQGCLTVPGNPSATIDQQGLVFAVAVESGVVKLYDLRSYDKGPFDTFTVEDEKGNPAGFSDIKFSNNGNLITAVVEGRIYLLDAYKGTVIKRFANGIPEAGGAVEACISADNQYLLSGCDDRAIRVWHIDSGREVAVWPVHAAVPGCLRMSNRRVLVASACSALVLWIPNLRVLDQLQQ</sequence>
<dbReference type="SUPFAM" id="SSF50978">
    <property type="entry name" value="WD40 repeat-like"/>
    <property type="match status" value="1"/>
</dbReference>
<dbReference type="Gene3D" id="2.130.10.10">
    <property type="entry name" value="YVTN repeat-like/Quinoprotein amine dehydrogenase"/>
    <property type="match status" value="2"/>
</dbReference>
<evidence type="ECO:0000256" key="7">
    <source>
        <dbReference type="PROSITE-ProRule" id="PRU00221"/>
    </source>
</evidence>
<dbReference type="Proteomes" id="UP000612055">
    <property type="component" value="Unassembled WGS sequence"/>
</dbReference>
<proteinExistence type="inferred from homology"/>
<keyword evidence="3" id="KW-0804">Transcription</keyword>
<dbReference type="PRINTS" id="PR00320">
    <property type="entry name" value="GPROTEINBRPT"/>
</dbReference>
<organism evidence="8 9">
    <name type="scientific">Edaphochlamys debaryana</name>
    <dbReference type="NCBI Taxonomy" id="47281"/>
    <lineage>
        <taxon>Eukaryota</taxon>
        <taxon>Viridiplantae</taxon>
        <taxon>Chlorophyta</taxon>
        <taxon>core chlorophytes</taxon>
        <taxon>Chlorophyceae</taxon>
        <taxon>CS clade</taxon>
        <taxon>Chlamydomonadales</taxon>
        <taxon>Chlamydomonadales incertae sedis</taxon>
        <taxon>Edaphochlamys</taxon>
    </lineage>
</organism>
<dbReference type="InterPro" id="IPR001680">
    <property type="entry name" value="WD40_rpt"/>
</dbReference>
<keyword evidence="9" id="KW-1185">Reference proteome</keyword>
<dbReference type="OrthoDB" id="27537at2759"/>
<keyword evidence="3" id="KW-0805">Transcription regulation</keyword>
<comment type="caution">
    <text evidence="8">The sequence shown here is derived from an EMBL/GenBank/DDBJ whole genome shotgun (WGS) entry which is preliminary data.</text>
</comment>
<evidence type="ECO:0000256" key="6">
    <source>
        <dbReference type="ARBA" id="ARBA00023242"/>
    </source>
</evidence>
<dbReference type="PROSITE" id="PS50082">
    <property type="entry name" value="WD_REPEATS_2"/>
    <property type="match status" value="3"/>
</dbReference>
<dbReference type="Pfam" id="PF00400">
    <property type="entry name" value="WD40"/>
    <property type="match status" value="3"/>
</dbReference>
<protein>
    <submittedName>
        <fullName evidence="8">Uncharacterized protein</fullName>
    </submittedName>
</protein>
<dbReference type="EMBL" id="JAEHOE010000137">
    <property type="protein sequence ID" value="KAG2485007.1"/>
    <property type="molecule type" value="Genomic_DNA"/>
</dbReference>
<comment type="subcellular location">
    <subcellularLocation>
        <location evidence="1">Nucleus</location>
    </subcellularLocation>
</comment>
<dbReference type="GO" id="GO:0006353">
    <property type="term" value="P:DNA-templated transcription termination"/>
    <property type="evidence" value="ECO:0007669"/>
    <property type="project" value="UniProtKB-KW"/>
</dbReference>
<keyword evidence="4 7" id="KW-0853">WD repeat</keyword>
<dbReference type="PANTHER" id="PTHR19861">
    <property type="entry name" value="WD40 REPEAT PROTEIN SWD2"/>
    <property type="match status" value="1"/>
</dbReference>
<reference evidence="8" key="1">
    <citation type="journal article" date="2020" name="bioRxiv">
        <title>Comparative genomics of Chlamydomonas.</title>
        <authorList>
            <person name="Craig R.J."/>
            <person name="Hasan A.R."/>
            <person name="Ness R.W."/>
            <person name="Keightley P.D."/>
        </authorList>
    </citation>
    <scope>NUCLEOTIDE SEQUENCE</scope>
    <source>
        <strain evidence="8">CCAP 11/70</strain>
    </source>
</reference>
<dbReference type="GO" id="GO:0003682">
    <property type="term" value="F:chromatin binding"/>
    <property type="evidence" value="ECO:0007669"/>
    <property type="project" value="TreeGrafter"/>
</dbReference>
<dbReference type="SMART" id="SM00320">
    <property type="entry name" value="WD40"/>
    <property type="match status" value="5"/>
</dbReference>
<feature type="repeat" description="WD" evidence="7">
    <location>
        <begin position="21"/>
        <end position="62"/>
    </location>
</feature>
<evidence type="ECO:0000313" key="9">
    <source>
        <dbReference type="Proteomes" id="UP000612055"/>
    </source>
</evidence>
<dbReference type="InterPro" id="IPR020472">
    <property type="entry name" value="WD40_PAC1"/>
</dbReference>
<evidence type="ECO:0000313" key="8">
    <source>
        <dbReference type="EMBL" id="KAG2485007.1"/>
    </source>
</evidence>
<evidence type="ECO:0000256" key="3">
    <source>
        <dbReference type="ARBA" id="ARBA00022472"/>
    </source>
</evidence>
<keyword evidence="3" id="KW-0806">Transcription termination</keyword>